<dbReference type="PROSITE" id="PS50896">
    <property type="entry name" value="LISH"/>
    <property type="match status" value="1"/>
</dbReference>
<dbReference type="SMART" id="SM00667">
    <property type="entry name" value="LisH"/>
    <property type="match status" value="1"/>
</dbReference>
<evidence type="ECO:0000259" key="2">
    <source>
        <dbReference type="PROSITE" id="PS50897"/>
    </source>
</evidence>
<dbReference type="InterPro" id="IPR024964">
    <property type="entry name" value="CTLH/CRA"/>
</dbReference>
<gene>
    <name evidence="3" type="ORF">C6P46_002787</name>
</gene>
<protein>
    <recommendedName>
        <fullName evidence="2">CTLH domain-containing protein</fullName>
    </recommendedName>
</protein>
<feature type="domain" description="CTLH" evidence="2">
    <location>
        <begin position="231"/>
        <end position="288"/>
    </location>
</feature>
<feature type="compositionally biased region" description="Basic and acidic residues" evidence="1">
    <location>
        <begin position="29"/>
        <end position="38"/>
    </location>
</feature>
<feature type="compositionally biased region" description="Basic and acidic residues" evidence="1">
    <location>
        <begin position="77"/>
        <end position="95"/>
    </location>
</feature>
<feature type="compositionally biased region" description="Low complexity" evidence="1">
    <location>
        <begin position="368"/>
        <end position="382"/>
    </location>
</feature>
<dbReference type="PANTHER" id="PTHR12864">
    <property type="entry name" value="RAN BINDING PROTEIN 9-RELATED"/>
    <property type="match status" value="1"/>
</dbReference>
<comment type="caution">
    <text evidence="3">The sequence shown here is derived from an EMBL/GenBank/DDBJ whole genome shotgun (WGS) entry which is preliminary data.</text>
</comment>
<evidence type="ECO:0000313" key="3">
    <source>
        <dbReference type="EMBL" id="KAG0653424.1"/>
    </source>
</evidence>
<dbReference type="AlphaFoldDB" id="A0A9P7B112"/>
<dbReference type="InterPro" id="IPR006594">
    <property type="entry name" value="LisH"/>
</dbReference>
<dbReference type="EMBL" id="PUHQ01000209">
    <property type="protein sequence ID" value="KAG0653424.1"/>
    <property type="molecule type" value="Genomic_DNA"/>
</dbReference>
<evidence type="ECO:0000256" key="1">
    <source>
        <dbReference type="SAM" id="MobiDB-lite"/>
    </source>
</evidence>
<dbReference type="Pfam" id="PF10607">
    <property type="entry name" value="CTLH"/>
    <property type="match status" value="1"/>
</dbReference>
<dbReference type="SMART" id="SM00668">
    <property type="entry name" value="CTLH"/>
    <property type="match status" value="1"/>
</dbReference>
<reference evidence="3 4" key="1">
    <citation type="submission" date="2020-11" db="EMBL/GenBank/DDBJ databases">
        <title>Kefir isolates.</title>
        <authorList>
            <person name="Marcisauskas S."/>
            <person name="Kim Y."/>
            <person name="Blasche S."/>
        </authorList>
    </citation>
    <scope>NUCLEOTIDE SEQUENCE [LARGE SCALE GENOMIC DNA]</scope>
    <source>
        <strain evidence="3 4">KR</strain>
    </source>
</reference>
<dbReference type="OrthoDB" id="2415936at2759"/>
<accession>A0A9P7B112</accession>
<dbReference type="Pfam" id="PF08513">
    <property type="entry name" value="LisH"/>
    <property type="match status" value="1"/>
</dbReference>
<feature type="region of interest" description="Disordered" evidence="1">
    <location>
        <begin position="29"/>
        <end position="119"/>
    </location>
</feature>
<dbReference type="InterPro" id="IPR006595">
    <property type="entry name" value="CTLH_C"/>
</dbReference>
<organism evidence="3 4">
    <name type="scientific">Rhodotorula mucilaginosa</name>
    <name type="common">Yeast</name>
    <name type="synonym">Rhodotorula rubra</name>
    <dbReference type="NCBI Taxonomy" id="5537"/>
    <lineage>
        <taxon>Eukaryota</taxon>
        <taxon>Fungi</taxon>
        <taxon>Dikarya</taxon>
        <taxon>Basidiomycota</taxon>
        <taxon>Pucciniomycotina</taxon>
        <taxon>Microbotryomycetes</taxon>
        <taxon>Sporidiobolales</taxon>
        <taxon>Sporidiobolaceae</taxon>
        <taxon>Rhodotorula</taxon>
    </lineage>
</organism>
<dbReference type="Proteomes" id="UP000777482">
    <property type="component" value="Unassembled WGS sequence"/>
</dbReference>
<feature type="region of interest" description="Disordered" evidence="1">
    <location>
        <begin position="332"/>
        <end position="382"/>
    </location>
</feature>
<feature type="compositionally biased region" description="Low complexity" evidence="1">
    <location>
        <begin position="98"/>
        <end position="111"/>
    </location>
</feature>
<name>A0A9P7B112_RHOMI</name>
<keyword evidence="4" id="KW-1185">Reference proteome</keyword>
<dbReference type="PROSITE" id="PS50897">
    <property type="entry name" value="CTLH"/>
    <property type="match status" value="1"/>
</dbReference>
<dbReference type="InterPro" id="IPR050618">
    <property type="entry name" value="Ubq-SigPath_Reg"/>
</dbReference>
<evidence type="ECO:0000313" key="4">
    <source>
        <dbReference type="Proteomes" id="UP000777482"/>
    </source>
</evidence>
<proteinExistence type="predicted"/>
<sequence>MSEEDEGIGFAACAALRGLRKRAKEEIERVDAEARQGDARLSPLGGRSLASDRPQTRYSSAVGLVKHKASDSQSKAASERIQLERRCCRRQKEPDPTSSSSHALSSSGVRSQRTGASERLLKRWNTAGGPLLSEMASKRPVTTPEEWSKRLADVNVSKEYVHFLVLSYPSSPPPDLNSLVANYLFTEGYLSAAENFAREAGLDTTATAATSSSLNGASSTAASTPSYDVESIKTRMEVRRAVLKGDVEVALDKVVDLDLEILDLDPSLHFHLLQQHLIELIRAQEIPTALAFAQNELAPLAEEHPRFLKELEKTMALLAFELPTMGVVPSTAGADPSSAAPSADVSASGPATTIARSGSKKGKKSAKGGDPAGDATASSSALPPMPAAISSLLDPSQRLRTAWELNAAILHAQGHASEPKLPGLMAIMNWGEGLLNEKGVDWPRWNLHELLASKPAPSSASTATNGDLAMAL</sequence>
<feature type="compositionally biased region" description="Low complexity" evidence="1">
    <location>
        <begin position="332"/>
        <end position="351"/>
    </location>
</feature>